<accession>A0AA36GY26</accession>
<gene>
    <name evidence="3" type="ORF">CYNAS_LOCUS12446</name>
</gene>
<feature type="region of interest" description="Disordered" evidence="1">
    <location>
        <begin position="35"/>
        <end position="86"/>
    </location>
</feature>
<evidence type="ECO:0008006" key="5">
    <source>
        <dbReference type="Google" id="ProtNLM"/>
    </source>
</evidence>
<dbReference type="AlphaFoldDB" id="A0AA36GY26"/>
<evidence type="ECO:0000256" key="2">
    <source>
        <dbReference type="SAM" id="SignalP"/>
    </source>
</evidence>
<reference evidence="3" key="1">
    <citation type="submission" date="2023-07" db="EMBL/GenBank/DDBJ databases">
        <authorList>
            <consortium name="CYATHOMIX"/>
        </authorList>
    </citation>
    <scope>NUCLEOTIDE SEQUENCE</scope>
    <source>
        <strain evidence="3">N/A</strain>
    </source>
</reference>
<name>A0AA36GY26_CYLNA</name>
<keyword evidence="2" id="KW-0732">Signal</keyword>
<proteinExistence type="predicted"/>
<dbReference type="Proteomes" id="UP001176961">
    <property type="component" value="Unassembled WGS sequence"/>
</dbReference>
<protein>
    <recommendedName>
        <fullName evidence="5">Secreted protein</fullName>
    </recommendedName>
</protein>
<keyword evidence="4" id="KW-1185">Reference proteome</keyword>
<dbReference type="EMBL" id="CATQJL010000223">
    <property type="protein sequence ID" value="CAJ0600463.1"/>
    <property type="molecule type" value="Genomic_DNA"/>
</dbReference>
<evidence type="ECO:0000313" key="3">
    <source>
        <dbReference type="EMBL" id="CAJ0600463.1"/>
    </source>
</evidence>
<feature type="signal peptide" evidence="2">
    <location>
        <begin position="1"/>
        <end position="22"/>
    </location>
</feature>
<comment type="caution">
    <text evidence="3">The sequence shown here is derived from an EMBL/GenBank/DDBJ whole genome shotgun (WGS) entry which is preliminary data.</text>
</comment>
<evidence type="ECO:0000313" key="4">
    <source>
        <dbReference type="Proteomes" id="UP001176961"/>
    </source>
</evidence>
<evidence type="ECO:0000256" key="1">
    <source>
        <dbReference type="SAM" id="MobiDB-lite"/>
    </source>
</evidence>
<sequence length="86" mass="9285">MQLSHLVLVILSPLILVRTATGSEAAMVPQNISRGWENSSASSGGSGRIRRGIRIMLPPPPPVNINIHPPSWHRKQSGTEGGQEQQ</sequence>
<organism evidence="3 4">
    <name type="scientific">Cylicocyclus nassatus</name>
    <name type="common">Nematode worm</name>
    <dbReference type="NCBI Taxonomy" id="53992"/>
    <lineage>
        <taxon>Eukaryota</taxon>
        <taxon>Metazoa</taxon>
        <taxon>Ecdysozoa</taxon>
        <taxon>Nematoda</taxon>
        <taxon>Chromadorea</taxon>
        <taxon>Rhabditida</taxon>
        <taxon>Rhabditina</taxon>
        <taxon>Rhabditomorpha</taxon>
        <taxon>Strongyloidea</taxon>
        <taxon>Strongylidae</taxon>
        <taxon>Cylicocyclus</taxon>
    </lineage>
</organism>
<feature type="chain" id="PRO_5041204900" description="Secreted protein" evidence="2">
    <location>
        <begin position="23"/>
        <end position="86"/>
    </location>
</feature>